<feature type="domain" description="Homeobox" evidence="3">
    <location>
        <begin position="143"/>
        <end position="159"/>
    </location>
</feature>
<dbReference type="OrthoDB" id="6159439at2759"/>
<dbReference type="InterPro" id="IPR001356">
    <property type="entry name" value="HD"/>
</dbReference>
<feature type="non-terminal residue" evidence="4">
    <location>
        <position position="201"/>
    </location>
</feature>
<comment type="subcellular location">
    <subcellularLocation>
        <location evidence="1">Nucleus</location>
    </subcellularLocation>
</comment>
<dbReference type="Proteomes" id="UP000526942">
    <property type="component" value="Unassembled WGS sequence"/>
</dbReference>
<dbReference type="GO" id="GO:0005634">
    <property type="term" value="C:nucleus"/>
    <property type="evidence" value="ECO:0007669"/>
    <property type="project" value="UniProtKB-SubCell"/>
</dbReference>
<protein>
    <submittedName>
        <fullName evidence="4">PHX2A protein</fullName>
    </submittedName>
</protein>
<dbReference type="PROSITE" id="PS50071">
    <property type="entry name" value="HOMEOBOX_2"/>
    <property type="match status" value="1"/>
</dbReference>
<dbReference type="GO" id="GO:0003677">
    <property type="term" value="F:DNA binding"/>
    <property type="evidence" value="ECO:0007669"/>
    <property type="project" value="UniProtKB-UniRule"/>
</dbReference>
<keyword evidence="5" id="KW-1185">Reference proteome</keyword>
<evidence type="ECO:0000256" key="1">
    <source>
        <dbReference type="PROSITE-ProRule" id="PRU00108"/>
    </source>
</evidence>
<feature type="compositionally biased region" description="Pro residues" evidence="2">
    <location>
        <begin position="132"/>
        <end position="143"/>
    </location>
</feature>
<evidence type="ECO:0000259" key="3">
    <source>
        <dbReference type="PROSITE" id="PS50071"/>
    </source>
</evidence>
<dbReference type="SUPFAM" id="SSF46689">
    <property type="entry name" value="Homeodomain-like"/>
    <property type="match status" value="1"/>
</dbReference>
<dbReference type="InterPro" id="IPR009057">
    <property type="entry name" value="Homeodomain-like_sf"/>
</dbReference>
<sequence>MDYSYLNSYDSCVAAMEASAYEFSPCSQSGSFQYSPMRGGFGAGPACPPLASANCALGALRDHQPSPYSAGNGAGTLGPPHGTAGSPEPSPGTRIRWPGVRERPPPSVPAGAPRGEHPGLGGAAGLSAPRGVPKPPVWGPPLRPLQVWFQNRRAKFRKQERAANAKGGSGSTGATGKKSEPRSSSEDDESKESNCSPTPDS</sequence>
<feature type="DNA-binding region" description="Homeobox" evidence="1">
    <location>
        <begin position="145"/>
        <end position="160"/>
    </location>
</feature>
<evidence type="ECO:0000313" key="5">
    <source>
        <dbReference type="Proteomes" id="UP000526942"/>
    </source>
</evidence>
<keyword evidence="1" id="KW-0238">DNA-binding</keyword>
<accession>A0A7L0FY54</accession>
<name>A0A7L0FY54_CORCN</name>
<organism evidence="4 5">
    <name type="scientific">Corythaixoides concolor</name>
    <name type="common">Grey go-away-bird</name>
    <dbReference type="NCBI Taxonomy" id="103956"/>
    <lineage>
        <taxon>Eukaryota</taxon>
        <taxon>Metazoa</taxon>
        <taxon>Chordata</taxon>
        <taxon>Craniata</taxon>
        <taxon>Vertebrata</taxon>
        <taxon>Euteleostomi</taxon>
        <taxon>Archelosauria</taxon>
        <taxon>Archosauria</taxon>
        <taxon>Dinosauria</taxon>
        <taxon>Saurischia</taxon>
        <taxon>Theropoda</taxon>
        <taxon>Coelurosauria</taxon>
        <taxon>Aves</taxon>
        <taxon>Neognathae</taxon>
        <taxon>Neoaves</taxon>
        <taxon>Otidimorphae</taxon>
        <taxon>Musophagiformes</taxon>
        <taxon>Musophagidae</taxon>
        <taxon>Corythaixoides</taxon>
    </lineage>
</organism>
<evidence type="ECO:0000256" key="2">
    <source>
        <dbReference type="SAM" id="MobiDB-lite"/>
    </source>
</evidence>
<evidence type="ECO:0000313" key="4">
    <source>
        <dbReference type="EMBL" id="NXK00008.1"/>
    </source>
</evidence>
<feature type="non-terminal residue" evidence="4">
    <location>
        <position position="1"/>
    </location>
</feature>
<keyword evidence="1" id="KW-0371">Homeobox</keyword>
<proteinExistence type="predicted"/>
<feature type="region of interest" description="Disordered" evidence="2">
    <location>
        <begin position="66"/>
        <end position="201"/>
    </location>
</feature>
<comment type="caution">
    <text evidence="4">The sequence shown here is derived from an EMBL/GenBank/DDBJ whole genome shotgun (WGS) entry which is preliminary data.</text>
</comment>
<dbReference type="Gene3D" id="1.10.10.60">
    <property type="entry name" value="Homeodomain-like"/>
    <property type="match status" value="1"/>
</dbReference>
<dbReference type="AlphaFoldDB" id="A0A7L0FY54"/>
<gene>
    <name evidence="4" type="primary">Phox2a</name>
    <name evidence="4" type="ORF">CORCON_R08785</name>
</gene>
<dbReference type="EMBL" id="VXAM01001419">
    <property type="protein sequence ID" value="NXK00008.1"/>
    <property type="molecule type" value="Genomic_DNA"/>
</dbReference>
<keyword evidence="1" id="KW-0539">Nucleus</keyword>
<dbReference type="CDD" id="cd00086">
    <property type="entry name" value="homeodomain"/>
    <property type="match status" value="1"/>
</dbReference>
<reference evidence="4 5" key="1">
    <citation type="submission" date="2019-09" db="EMBL/GenBank/DDBJ databases">
        <title>Bird 10,000 Genomes (B10K) Project - Family phase.</title>
        <authorList>
            <person name="Zhang G."/>
        </authorList>
    </citation>
    <scope>NUCLEOTIDE SEQUENCE [LARGE SCALE GENOMIC DNA]</scope>
    <source>
        <strain evidence="4">B10K-DU-011-20</strain>
        <tissue evidence="4">Muscle</tissue>
    </source>
</reference>